<evidence type="ECO:0000256" key="2">
    <source>
        <dbReference type="ARBA" id="ARBA00022679"/>
    </source>
</evidence>
<evidence type="ECO:0000256" key="7">
    <source>
        <dbReference type="RuleBase" id="RU000416"/>
    </source>
</evidence>
<evidence type="ECO:0000313" key="10">
    <source>
        <dbReference type="EMBL" id="KZL04571.1"/>
    </source>
</evidence>
<dbReference type="EC" id="2.1.1.37" evidence="8"/>
<dbReference type="InterPro" id="IPR050390">
    <property type="entry name" value="C5-Methyltransferase"/>
</dbReference>
<evidence type="ECO:0000313" key="11">
    <source>
        <dbReference type="Proteomes" id="UP000076577"/>
    </source>
</evidence>
<sequence length="450" mass="49150">MRFLSVCSGIEAASVAWKPLGWEPIAFSEIEPFPCAVLKHHYPDVPNLGDMTKFEEWPDLGPVDLVCGGTPCQAFSVAGLRKGLADPRGNLTLSFLAIVNRYRPRWVVWENVPGVLSSWSGDAPPGDLEEGEEWEATETSDFGSFLGALGQLGYGWSYRVLDAQYCRVDGYPHAVPQRRRRVFLVGYFGDWRYPAAVLSEPQSLLGNSPPRREAGKATSRGIEFGPQGGGFAEVSPTLDTRAKDGPIRNQLAGAVLECAEVAPTLNAHFGTKQGLENQHINSGCGLFVSHTLLAKPNSSLAADLETYVAHTLQGEGFDASEDGTGRRTPIVPIAFDCKGTEVQYIEDGSHPTLRSMGHNKSHQNAGGHAAVCQHQAARRLTPTECERLMGFPDNYTRIPYRNKPADMCPDGPRYKSNGNSWPGNVATWVGKRIQLVEEVAQEIEQARFVA</sequence>
<dbReference type="InterPro" id="IPR029063">
    <property type="entry name" value="SAM-dependent_MTases_sf"/>
</dbReference>
<dbReference type="GO" id="GO:0032259">
    <property type="term" value="P:methylation"/>
    <property type="evidence" value="ECO:0007669"/>
    <property type="project" value="UniProtKB-KW"/>
</dbReference>
<dbReference type="PRINTS" id="PR00105">
    <property type="entry name" value="C5METTRFRASE"/>
</dbReference>
<feature type="active site" evidence="6">
    <location>
        <position position="72"/>
    </location>
</feature>
<evidence type="ECO:0000256" key="8">
    <source>
        <dbReference type="RuleBase" id="RU000417"/>
    </source>
</evidence>
<protein>
    <recommendedName>
        <fullName evidence="8">Cytosine-specific methyltransferase</fullName>
        <ecNumber evidence="8">2.1.1.37</ecNumber>
    </recommendedName>
</protein>
<dbReference type="Gene3D" id="3.40.50.150">
    <property type="entry name" value="Vaccinia Virus protein VP39"/>
    <property type="match status" value="1"/>
</dbReference>
<dbReference type="GO" id="GO:0009307">
    <property type="term" value="P:DNA restriction-modification system"/>
    <property type="evidence" value="ECO:0007669"/>
    <property type="project" value="UniProtKB-KW"/>
</dbReference>
<dbReference type="PANTHER" id="PTHR10629:SF52">
    <property type="entry name" value="DNA (CYTOSINE-5)-METHYLTRANSFERASE 1"/>
    <property type="match status" value="1"/>
</dbReference>
<keyword evidence="4" id="KW-0680">Restriction system</keyword>
<dbReference type="GO" id="GO:0044027">
    <property type="term" value="P:negative regulation of gene expression via chromosomal CpG island methylation"/>
    <property type="evidence" value="ECO:0007669"/>
    <property type="project" value="TreeGrafter"/>
</dbReference>
<reference evidence="10 11" key="1">
    <citation type="journal article" date="2016" name="Front. Microbiol.">
        <title>Comparative Genomic Analysis Reveals a Diverse Repertoire of Genes Involved in Prokaryote-Eukaryote Interactions within the Pseudovibrio Genus.</title>
        <authorList>
            <person name="Romano S."/>
            <person name="Fernandez-Guerra A."/>
            <person name="Reen F.J."/>
            <person name="Glockner F.O."/>
            <person name="Crowley S.P."/>
            <person name="O'Sullivan O."/>
            <person name="Cotter P.D."/>
            <person name="Adams C."/>
            <person name="Dobson A.D."/>
            <person name="O'Gara F."/>
        </authorList>
    </citation>
    <scope>NUCLEOTIDE SEQUENCE [LARGE SCALE GENOMIC DNA]</scope>
    <source>
        <strain evidence="10 11">Ad2</strain>
    </source>
</reference>
<dbReference type="GO" id="GO:0003886">
    <property type="term" value="F:DNA (cytosine-5-)-methyltransferase activity"/>
    <property type="evidence" value="ECO:0007669"/>
    <property type="project" value="UniProtKB-EC"/>
</dbReference>
<comment type="caution">
    <text evidence="10">The sequence shown here is derived from an EMBL/GenBank/DDBJ whole genome shotgun (WGS) entry which is preliminary data.</text>
</comment>
<dbReference type="Gene3D" id="3.90.120.10">
    <property type="entry name" value="DNA Methylase, subunit A, domain 2"/>
    <property type="match status" value="1"/>
</dbReference>
<evidence type="ECO:0000256" key="3">
    <source>
        <dbReference type="ARBA" id="ARBA00022691"/>
    </source>
</evidence>
<organism evidence="10 11">
    <name type="scientific">Pseudovibrio axinellae</name>
    <dbReference type="NCBI Taxonomy" id="989403"/>
    <lineage>
        <taxon>Bacteria</taxon>
        <taxon>Pseudomonadati</taxon>
        <taxon>Pseudomonadota</taxon>
        <taxon>Alphaproteobacteria</taxon>
        <taxon>Hyphomicrobiales</taxon>
        <taxon>Stappiaceae</taxon>
        <taxon>Pseudovibrio</taxon>
    </lineage>
</organism>
<dbReference type="STRING" id="989403.SAMN05421798_10454"/>
<dbReference type="GO" id="GO:0003677">
    <property type="term" value="F:DNA binding"/>
    <property type="evidence" value="ECO:0007669"/>
    <property type="project" value="TreeGrafter"/>
</dbReference>
<keyword evidence="1 6" id="KW-0489">Methyltransferase</keyword>
<comment type="catalytic activity">
    <reaction evidence="5 8">
        <text>a 2'-deoxycytidine in DNA + S-adenosyl-L-methionine = a 5-methyl-2'-deoxycytidine in DNA + S-adenosyl-L-homocysteine + H(+)</text>
        <dbReference type="Rhea" id="RHEA:13681"/>
        <dbReference type="Rhea" id="RHEA-COMP:11369"/>
        <dbReference type="Rhea" id="RHEA-COMP:11370"/>
        <dbReference type="ChEBI" id="CHEBI:15378"/>
        <dbReference type="ChEBI" id="CHEBI:57856"/>
        <dbReference type="ChEBI" id="CHEBI:59789"/>
        <dbReference type="ChEBI" id="CHEBI:85452"/>
        <dbReference type="ChEBI" id="CHEBI:85454"/>
        <dbReference type="EC" id="2.1.1.37"/>
    </reaction>
</comment>
<feature type="region of interest" description="Disordered" evidence="9">
    <location>
        <begin position="204"/>
        <end position="228"/>
    </location>
</feature>
<evidence type="ECO:0000256" key="4">
    <source>
        <dbReference type="ARBA" id="ARBA00022747"/>
    </source>
</evidence>
<dbReference type="InterPro" id="IPR001525">
    <property type="entry name" value="C5_MeTfrase"/>
</dbReference>
<dbReference type="InterPro" id="IPR018117">
    <property type="entry name" value="C5_DNA_meth_AS"/>
</dbReference>
<keyword evidence="2 6" id="KW-0808">Transferase</keyword>
<dbReference type="Pfam" id="PF00145">
    <property type="entry name" value="DNA_methylase"/>
    <property type="match status" value="2"/>
</dbReference>
<dbReference type="NCBIfam" id="TIGR00675">
    <property type="entry name" value="dcm"/>
    <property type="match status" value="1"/>
</dbReference>
<dbReference type="AlphaFoldDB" id="A0A165SWI7"/>
<proteinExistence type="inferred from homology"/>
<keyword evidence="3 6" id="KW-0949">S-adenosyl-L-methionine</keyword>
<evidence type="ECO:0000256" key="5">
    <source>
        <dbReference type="ARBA" id="ARBA00047422"/>
    </source>
</evidence>
<accession>A0A165SWI7</accession>
<dbReference type="PROSITE" id="PS00094">
    <property type="entry name" value="C5_MTASE_1"/>
    <property type="match status" value="1"/>
</dbReference>
<dbReference type="OrthoDB" id="9813719at2"/>
<dbReference type="PATRIC" id="fig|989403.3.peg.5094"/>
<comment type="similarity">
    <text evidence="6 7">Belongs to the class I-like SAM-binding methyltransferase superfamily. C5-methyltransferase family.</text>
</comment>
<dbReference type="PROSITE" id="PS51679">
    <property type="entry name" value="SAM_MT_C5"/>
    <property type="match status" value="1"/>
</dbReference>
<evidence type="ECO:0000256" key="9">
    <source>
        <dbReference type="SAM" id="MobiDB-lite"/>
    </source>
</evidence>
<evidence type="ECO:0000256" key="6">
    <source>
        <dbReference type="PROSITE-ProRule" id="PRU01016"/>
    </source>
</evidence>
<dbReference type="RefSeq" id="WP_074882061.1">
    <property type="nucleotide sequence ID" value="NZ_FOFM01000004.1"/>
</dbReference>
<gene>
    <name evidence="10" type="primary">banIM</name>
    <name evidence="10" type="ORF">PsAD2_04654</name>
</gene>
<dbReference type="PANTHER" id="PTHR10629">
    <property type="entry name" value="CYTOSINE-SPECIFIC METHYLTRANSFERASE"/>
    <property type="match status" value="1"/>
</dbReference>
<dbReference type="SUPFAM" id="SSF53335">
    <property type="entry name" value="S-adenosyl-L-methionine-dependent methyltransferases"/>
    <property type="match status" value="1"/>
</dbReference>
<dbReference type="Proteomes" id="UP000076577">
    <property type="component" value="Unassembled WGS sequence"/>
</dbReference>
<keyword evidence="11" id="KW-1185">Reference proteome</keyword>
<dbReference type="EMBL" id="LMCB01000161">
    <property type="protein sequence ID" value="KZL04571.1"/>
    <property type="molecule type" value="Genomic_DNA"/>
</dbReference>
<evidence type="ECO:0000256" key="1">
    <source>
        <dbReference type="ARBA" id="ARBA00022603"/>
    </source>
</evidence>
<name>A0A165SWI7_9HYPH</name>